<comment type="subcellular location">
    <subcellularLocation>
        <location evidence="1 7">Cell outer membrane</location>
        <topology evidence="1 7">Multi-pass membrane protein</topology>
    </subcellularLocation>
</comment>
<keyword evidence="4 7" id="KW-0812">Transmembrane</keyword>
<gene>
    <name evidence="11" type="ORF">JN11_03296</name>
</gene>
<proteinExistence type="inferred from homology"/>
<dbReference type="InterPro" id="IPR012910">
    <property type="entry name" value="Plug_dom"/>
</dbReference>
<protein>
    <submittedName>
        <fullName evidence="11">TonB-linked SusC/RagA family outer membrane protein</fullName>
    </submittedName>
</protein>
<comment type="similarity">
    <text evidence="7">Belongs to the TonB-dependent receptor family.</text>
</comment>
<evidence type="ECO:0000256" key="1">
    <source>
        <dbReference type="ARBA" id="ARBA00004571"/>
    </source>
</evidence>
<dbReference type="SUPFAM" id="SSF56935">
    <property type="entry name" value="Porins"/>
    <property type="match status" value="1"/>
</dbReference>
<dbReference type="InterPro" id="IPR039426">
    <property type="entry name" value="TonB-dep_rcpt-like"/>
</dbReference>
<feature type="chain" id="PRO_5021750965" evidence="9">
    <location>
        <begin position="21"/>
        <end position="1030"/>
    </location>
</feature>
<dbReference type="PROSITE" id="PS52016">
    <property type="entry name" value="TONB_DEPENDENT_REC_3"/>
    <property type="match status" value="1"/>
</dbReference>
<dbReference type="InterPro" id="IPR036942">
    <property type="entry name" value="Beta-barrel_TonB_sf"/>
</dbReference>
<dbReference type="InterPro" id="IPR023997">
    <property type="entry name" value="TonB-dep_OMP_SusC/RagA_CS"/>
</dbReference>
<name>A0A562TXC1_9SPHI</name>
<evidence type="ECO:0000313" key="12">
    <source>
        <dbReference type="Proteomes" id="UP000317010"/>
    </source>
</evidence>
<dbReference type="Gene3D" id="2.60.40.1120">
    <property type="entry name" value="Carboxypeptidase-like, regulatory domain"/>
    <property type="match status" value="1"/>
</dbReference>
<dbReference type="OrthoDB" id="9768177at2"/>
<evidence type="ECO:0000256" key="3">
    <source>
        <dbReference type="ARBA" id="ARBA00022452"/>
    </source>
</evidence>
<evidence type="ECO:0000256" key="8">
    <source>
        <dbReference type="SAM" id="MobiDB-lite"/>
    </source>
</evidence>
<accession>A0A562TXC1</accession>
<dbReference type="SUPFAM" id="SSF49464">
    <property type="entry name" value="Carboxypeptidase regulatory domain-like"/>
    <property type="match status" value="1"/>
</dbReference>
<keyword evidence="9" id="KW-0732">Signal</keyword>
<dbReference type="Gene3D" id="2.40.170.20">
    <property type="entry name" value="TonB-dependent receptor, beta-barrel domain"/>
    <property type="match status" value="1"/>
</dbReference>
<dbReference type="InterPro" id="IPR008969">
    <property type="entry name" value="CarboxyPept-like_regulatory"/>
</dbReference>
<keyword evidence="3 7" id="KW-1134">Transmembrane beta strand</keyword>
<evidence type="ECO:0000256" key="9">
    <source>
        <dbReference type="SAM" id="SignalP"/>
    </source>
</evidence>
<dbReference type="Pfam" id="PF13715">
    <property type="entry name" value="CarbopepD_reg_2"/>
    <property type="match status" value="1"/>
</dbReference>
<dbReference type="Pfam" id="PF07715">
    <property type="entry name" value="Plug"/>
    <property type="match status" value="1"/>
</dbReference>
<evidence type="ECO:0000256" key="4">
    <source>
        <dbReference type="ARBA" id="ARBA00022692"/>
    </source>
</evidence>
<feature type="domain" description="TonB-dependent receptor plug" evidence="10">
    <location>
        <begin position="136"/>
        <end position="260"/>
    </location>
</feature>
<keyword evidence="12" id="KW-1185">Reference proteome</keyword>
<feature type="region of interest" description="Disordered" evidence="8">
    <location>
        <begin position="206"/>
        <end position="226"/>
    </location>
</feature>
<dbReference type="InterPro" id="IPR037066">
    <property type="entry name" value="Plug_dom_sf"/>
</dbReference>
<dbReference type="NCBIfam" id="TIGR04057">
    <property type="entry name" value="SusC_RagA_signa"/>
    <property type="match status" value="1"/>
</dbReference>
<dbReference type="Gene3D" id="2.170.130.10">
    <property type="entry name" value="TonB-dependent receptor, plug domain"/>
    <property type="match status" value="1"/>
</dbReference>
<evidence type="ECO:0000256" key="7">
    <source>
        <dbReference type="PROSITE-ProRule" id="PRU01360"/>
    </source>
</evidence>
<dbReference type="NCBIfam" id="TIGR04056">
    <property type="entry name" value="OMP_RagA_SusC"/>
    <property type="match status" value="1"/>
</dbReference>
<dbReference type="InterPro" id="IPR023996">
    <property type="entry name" value="TonB-dep_OMP_SusC/RagA"/>
</dbReference>
<comment type="caution">
    <text evidence="11">The sequence shown here is derived from an EMBL/GenBank/DDBJ whole genome shotgun (WGS) entry which is preliminary data.</text>
</comment>
<evidence type="ECO:0000256" key="6">
    <source>
        <dbReference type="ARBA" id="ARBA00023237"/>
    </source>
</evidence>
<organism evidence="11 12">
    <name type="scientific">Mucilaginibacter frigoritolerans</name>
    <dbReference type="NCBI Taxonomy" id="652788"/>
    <lineage>
        <taxon>Bacteria</taxon>
        <taxon>Pseudomonadati</taxon>
        <taxon>Bacteroidota</taxon>
        <taxon>Sphingobacteriia</taxon>
        <taxon>Sphingobacteriales</taxon>
        <taxon>Sphingobacteriaceae</taxon>
        <taxon>Mucilaginibacter</taxon>
    </lineage>
</organism>
<dbReference type="AlphaFoldDB" id="A0A562TXC1"/>
<dbReference type="Proteomes" id="UP000317010">
    <property type="component" value="Unassembled WGS sequence"/>
</dbReference>
<keyword evidence="6 7" id="KW-0998">Cell outer membrane</keyword>
<dbReference type="GO" id="GO:0009279">
    <property type="term" value="C:cell outer membrane"/>
    <property type="evidence" value="ECO:0007669"/>
    <property type="project" value="UniProtKB-SubCell"/>
</dbReference>
<evidence type="ECO:0000256" key="2">
    <source>
        <dbReference type="ARBA" id="ARBA00022448"/>
    </source>
</evidence>
<evidence type="ECO:0000313" key="11">
    <source>
        <dbReference type="EMBL" id="TWI98217.1"/>
    </source>
</evidence>
<sequence>MKKKLLFTLLIPCIAVGAKAHSYGGNNMHAFKENAGQTIKAIATIKGTVKDTNGEPLVGVNIALKGTDKGTQSDVNGNFTIEANAGDVLVFTYIGYNKTEVKVTGPTVNVVLTADSKQLTEVVVTALGVKRSEKSLVYANQVVGGSELNAVKSDNLMNSLNGKVAGVDISPSSSGVGGSVKVILRGSKNTLQGNQPLYVIDGVPITNTSNSNGQPNGTYGGSPDGGDGISNLNPDDIESITVLEGAAASALYGYQAANGVILVTTKKGKAGKAQINFSSSYLNDAISYKPKFQNEYGETPNGNQSWGAKLSTPSTANNLGDFYQHGNNYTNAFNFTSGSDLAQTYFSYANTTANGVQPTNSLERNNFTFRETAHFLNNKLTLDVNTNYITQKIDNTPGEGFYFNTLPGLYLFPVGVDILPYKNNYGVPQPARNGLLTQNWVANEDIQQNPWWILYKNPNYSTRNRALFNASLKYDVADWLNIQVRGNVDRVADTWEQDLYAGTNAVLSVANGQYTRTDQTLTQSYGDAIANFKVPMKSDFKIDGLVGASITDDNTIGTKLNPGLGLAIPNVFIQQNVLTSTSTNAATLPSNRNQVQSIFGSVNFSYKGWAYLTVTERNDWASTLASLAGTNNFSYSYPSIGLSFILSDMFKLPDFISYAKIRGSYAEVASPIPPYLTNPINYLAGGGAVNFNQVEVPDNLKPTDTKSKEGGVDLKLLNNKLNFSFTYYESNSYNQFIQYTPSSSSIYTTGYLNAGNIQNQGVELTLGYDILKSSDFGWNSSLNYSSNKNKVIELNPAAPTTPVILTGSGPNAYESALAVGGSYGDIYGVKYERNAAGQIMVNSSGAPINNGTFVKLGNPNPKFQMGWSNSFNYKKFSLNFLVDGKFGGQVMSMTQMLMDSYGTSLVTGQARDAGGVTVNAVDPSGKAVTKVDAYTWYSTIGGRSGIAEAYMYSATVVRLRQASLGYNFPVTSGFIKTLRLSVIGNNLLYFYKKAPYDPEVTMSTGNGLSGVDVFNQPTTRRIGAQLNVTF</sequence>
<evidence type="ECO:0000256" key="5">
    <source>
        <dbReference type="ARBA" id="ARBA00023136"/>
    </source>
</evidence>
<feature type="signal peptide" evidence="9">
    <location>
        <begin position="1"/>
        <end position="20"/>
    </location>
</feature>
<evidence type="ECO:0000259" key="10">
    <source>
        <dbReference type="Pfam" id="PF07715"/>
    </source>
</evidence>
<reference evidence="11 12" key="1">
    <citation type="submission" date="2019-07" db="EMBL/GenBank/DDBJ databases">
        <title>Genomic Encyclopedia of Archaeal and Bacterial Type Strains, Phase II (KMG-II): from individual species to whole genera.</title>
        <authorList>
            <person name="Goeker M."/>
        </authorList>
    </citation>
    <scope>NUCLEOTIDE SEQUENCE [LARGE SCALE GENOMIC DNA]</scope>
    <source>
        <strain evidence="11 12">ATCC BAA-1854</strain>
    </source>
</reference>
<dbReference type="RefSeq" id="WP_144914219.1">
    <property type="nucleotide sequence ID" value="NZ_VLLI01000009.1"/>
</dbReference>
<dbReference type="EMBL" id="VLLI01000009">
    <property type="protein sequence ID" value="TWI98217.1"/>
    <property type="molecule type" value="Genomic_DNA"/>
</dbReference>
<keyword evidence="5 7" id="KW-0472">Membrane</keyword>
<keyword evidence="2 7" id="KW-0813">Transport</keyword>